<dbReference type="OMA" id="WTGQKEK"/>
<dbReference type="GO" id="GO:0016020">
    <property type="term" value="C:membrane"/>
    <property type="evidence" value="ECO:0007669"/>
    <property type="project" value="UniProtKB-SubCell"/>
</dbReference>
<keyword evidence="2 5" id="KW-0812">Transmembrane</keyword>
<evidence type="ECO:0000256" key="3">
    <source>
        <dbReference type="ARBA" id="ARBA00022989"/>
    </source>
</evidence>
<dbReference type="PANTHER" id="PTHR20952">
    <property type="entry name" value="ADP-RIBOSYLATION-LIKE FACTOR 6-INTERACTING PROTEIN"/>
    <property type="match status" value="1"/>
</dbReference>
<evidence type="ECO:0000256" key="4">
    <source>
        <dbReference type="ARBA" id="ARBA00023136"/>
    </source>
</evidence>
<dbReference type="CDD" id="cd22559">
    <property type="entry name" value="Arl6IP1"/>
    <property type="match status" value="1"/>
</dbReference>
<dbReference type="PANTHER" id="PTHR20952:SF0">
    <property type="entry name" value="ADP-RIBOSYLATION FACTOR-LIKE PROTEIN 6-INTERACTING PROTEIN 1"/>
    <property type="match status" value="1"/>
</dbReference>
<sequence>MSSTPKIRMAADNIMANEQDKRVKQLKRELEGWREVILPLNSVLLWERNWYPGMLVGMTTTFFLLFWYLDPTVLTTVSIIGLIATLVDYLVPTLSASICHPENWTGNKERKLEEICRDLAYIQSQAGVKWAMFYDMRHSRPKVYYVTVVSSLLFFAWLGNTVNNLLLTYLVVTTTILLPGMKHHGLLEKYFAQVMVTVSETITRMKQKKN</sequence>
<feature type="transmembrane region" description="Helical" evidence="5">
    <location>
        <begin position="74"/>
        <end position="91"/>
    </location>
</feature>
<keyword evidence="4 5" id="KW-0472">Membrane</keyword>
<feature type="domain" description="RETREG1-3/ARL6IP-like N-terminal reticulon-homology" evidence="6">
    <location>
        <begin position="34"/>
        <end position="193"/>
    </location>
</feature>
<dbReference type="STRING" id="136037.A0A067R2Y9"/>
<name>A0A067R2Y9_ZOONE</name>
<evidence type="ECO:0000313" key="8">
    <source>
        <dbReference type="Proteomes" id="UP000027135"/>
    </source>
</evidence>
<feature type="transmembrane region" description="Helical" evidence="5">
    <location>
        <begin position="50"/>
        <end position="68"/>
    </location>
</feature>
<dbReference type="EMBL" id="KK852946">
    <property type="protein sequence ID" value="KDR13427.1"/>
    <property type="molecule type" value="Genomic_DNA"/>
</dbReference>
<dbReference type="InterPro" id="IPR052114">
    <property type="entry name" value="ER_autophagy_membrane_reg"/>
</dbReference>
<feature type="transmembrane region" description="Helical" evidence="5">
    <location>
        <begin position="143"/>
        <end position="159"/>
    </location>
</feature>
<dbReference type="Proteomes" id="UP000027135">
    <property type="component" value="Unassembled WGS sequence"/>
</dbReference>
<evidence type="ECO:0000259" key="6">
    <source>
        <dbReference type="Pfam" id="PF24456"/>
    </source>
</evidence>
<evidence type="ECO:0000313" key="7">
    <source>
        <dbReference type="EMBL" id="KDR13427.1"/>
    </source>
</evidence>
<evidence type="ECO:0000256" key="1">
    <source>
        <dbReference type="ARBA" id="ARBA00004141"/>
    </source>
</evidence>
<proteinExistence type="predicted"/>
<keyword evidence="3 5" id="KW-1133">Transmembrane helix</keyword>
<dbReference type="FunCoup" id="A0A067R2Y9">
    <property type="interactions" value="950"/>
</dbReference>
<dbReference type="eggNOG" id="ENOG502QTTI">
    <property type="taxonomic scope" value="Eukaryota"/>
</dbReference>
<gene>
    <name evidence="7" type="ORF">L798_12502</name>
</gene>
<organism evidence="7 8">
    <name type="scientific">Zootermopsis nevadensis</name>
    <name type="common">Dampwood termite</name>
    <dbReference type="NCBI Taxonomy" id="136037"/>
    <lineage>
        <taxon>Eukaryota</taxon>
        <taxon>Metazoa</taxon>
        <taxon>Ecdysozoa</taxon>
        <taxon>Arthropoda</taxon>
        <taxon>Hexapoda</taxon>
        <taxon>Insecta</taxon>
        <taxon>Pterygota</taxon>
        <taxon>Neoptera</taxon>
        <taxon>Polyneoptera</taxon>
        <taxon>Dictyoptera</taxon>
        <taxon>Blattodea</taxon>
        <taxon>Blattoidea</taxon>
        <taxon>Termitoidae</taxon>
        <taxon>Termopsidae</taxon>
        <taxon>Zootermopsis</taxon>
    </lineage>
</organism>
<dbReference type="InterPro" id="IPR057282">
    <property type="entry name" value="RETREG1-3-like_RHD"/>
</dbReference>
<dbReference type="Pfam" id="PF24456">
    <property type="entry name" value="RHD_RETREG1-3"/>
    <property type="match status" value="1"/>
</dbReference>
<dbReference type="AlphaFoldDB" id="A0A067R2Y9"/>
<evidence type="ECO:0000256" key="5">
    <source>
        <dbReference type="SAM" id="Phobius"/>
    </source>
</evidence>
<comment type="subcellular location">
    <subcellularLocation>
        <location evidence="1">Membrane</location>
        <topology evidence="1">Multi-pass membrane protein</topology>
    </subcellularLocation>
</comment>
<dbReference type="GO" id="GO:0005783">
    <property type="term" value="C:endoplasmic reticulum"/>
    <property type="evidence" value="ECO:0007669"/>
    <property type="project" value="UniProtKB-ARBA"/>
</dbReference>
<accession>A0A067R2Y9</accession>
<feature type="transmembrane region" description="Helical" evidence="5">
    <location>
        <begin position="165"/>
        <end position="181"/>
    </location>
</feature>
<dbReference type="InParanoid" id="A0A067R2Y9"/>
<protein>
    <submittedName>
        <fullName evidence="7">ADP-ribosylation factor-like protein 6-interacting protein 1</fullName>
    </submittedName>
</protein>
<evidence type="ECO:0000256" key="2">
    <source>
        <dbReference type="ARBA" id="ARBA00022692"/>
    </source>
</evidence>
<dbReference type="OrthoDB" id="6416122at2759"/>
<keyword evidence="8" id="KW-1185">Reference proteome</keyword>
<reference evidence="7 8" key="1">
    <citation type="journal article" date="2014" name="Nat. Commun.">
        <title>Molecular traces of alternative social organization in a termite genome.</title>
        <authorList>
            <person name="Terrapon N."/>
            <person name="Li C."/>
            <person name="Robertson H.M."/>
            <person name="Ji L."/>
            <person name="Meng X."/>
            <person name="Booth W."/>
            <person name="Chen Z."/>
            <person name="Childers C.P."/>
            <person name="Glastad K.M."/>
            <person name="Gokhale K."/>
            <person name="Gowin J."/>
            <person name="Gronenberg W."/>
            <person name="Hermansen R.A."/>
            <person name="Hu H."/>
            <person name="Hunt B.G."/>
            <person name="Huylmans A.K."/>
            <person name="Khalil S.M."/>
            <person name="Mitchell R.D."/>
            <person name="Munoz-Torres M.C."/>
            <person name="Mustard J.A."/>
            <person name="Pan H."/>
            <person name="Reese J.T."/>
            <person name="Scharf M.E."/>
            <person name="Sun F."/>
            <person name="Vogel H."/>
            <person name="Xiao J."/>
            <person name="Yang W."/>
            <person name="Yang Z."/>
            <person name="Yang Z."/>
            <person name="Zhou J."/>
            <person name="Zhu J."/>
            <person name="Brent C.S."/>
            <person name="Elsik C.G."/>
            <person name="Goodisman M.A."/>
            <person name="Liberles D.A."/>
            <person name="Roe R.M."/>
            <person name="Vargo E.L."/>
            <person name="Vilcinskas A."/>
            <person name="Wang J."/>
            <person name="Bornberg-Bauer E."/>
            <person name="Korb J."/>
            <person name="Zhang G."/>
            <person name="Liebig J."/>
        </authorList>
    </citation>
    <scope>NUCLEOTIDE SEQUENCE [LARGE SCALE GENOMIC DNA]</scope>
    <source>
        <tissue evidence="7">Whole organism</tissue>
    </source>
</reference>